<name>G0UNA7_TRYCI</name>
<evidence type="ECO:0000256" key="13">
    <source>
        <dbReference type="SAM" id="SignalP"/>
    </source>
</evidence>
<evidence type="ECO:0000256" key="6">
    <source>
        <dbReference type="ARBA" id="ARBA00022741"/>
    </source>
</evidence>
<organism evidence="15">
    <name type="scientific">Trypanosoma congolense (strain IL3000)</name>
    <dbReference type="NCBI Taxonomy" id="1068625"/>
    <lineage>
        <taxon>Eukaryota</taxon>
        <taxon>Discoba</taxon>
        <taxon>Euglenozoa</taxon>
        <taxon>Kinetoplastea</taxon>
        <taxon>Metakinetoplastina</taxon>
        <taxon>Trypanosomatida</taxon>
        <taxon>Trypanosomatidae</taxon>
        <taxon>Trypanosoma</taxon>
        <taxon>Nannomonas</taxon>
    </lineage>
</organism>
<comment type="catalytic activity">
    <reaction evidence="11 12">
        <text>tRNA(Lys) + L-lysine + ATP = L-lysyl-tRNA(Lys) + AMP + diphosphate</text>
        <dbReference type="Rhea" id="RHEA:20792"/>
        <dbReference type="Rhea" id="RHEA-COMP:9696"/>
        <dbReference type="Rhea" id="RHEA-COMP:9697"/>
        <dbReference type="ChEBI" id="CHEBI:30616"/>
        <dbReference type="ChEBI" id="CHEBI:32551"/>
        <dbReference type="ChEBI" id="CHEBI:33019"/>
        <dbReference type="ChEBI" id="CHEBI:78442"/>
        <dbReference type="ChEBI" id="CHEBI:78529"/>
        <dbReference type="ChEBI" id="CHEBI:456215"/>
        <dbReference type="EC" id="6.1.1.6"/>
    </reaction>
</comment>
<dbReference type="GO" id="GO:0005524">
    <property type="term" value="F:ATP binding"/>
    <property type="evidence" value="ECO:0007669"/>
    <property type="project" value="UniProtKB-KW"/>
</dbReference>
<dbReference type="GO" id="GO:0004824">
    <property type="term" value="F:lysine-tRNA ligase activity"/>
    <property type="evidence" value="ECO:0007669"/>
    <property type="project" value="UniProtKB-EC"/>
</dbReference>
<feature type="chain" id="PRO_5003410653" description="Lysine--tRNA ligase" evidence="13">
    <location>
        <begin position="21"/>
        <end position="625"/>
    </location>
</feature>
<dbReference type="InterPro" id="IPR004365">
    <property type="entry name" value="NA-bd_OB_tRNA"/>
</dbReference>
<evidence type="ECO:0000256" key="8">
    <source>
        <dbReference type="ARBA" id="ARBA00022917"/>
    </source>
</evidence>
<evidence type="ECO:0000256" key="2">
    <source>
        <dbReference type="ARBA" id="ARBA00008226"/>
    </source>
</evidence>
<dbReference type="EMBL" id="HE575319">
    <property type="protein sequence ID" value="CCC90867.1"/>
    <property type="molecule type" value="Genomic_DNA"/>
</dbReference>
<dbReference type="CDD" id="cd04322">
    <property type="entry name" value="LysRS_N"/>
    <property type="match status" value="1"/>
</dbReference>
<keyword evidence="13" id="KW-0732">Signal</keyword>
<evidence type="ECO:0000259" key="14">
    <source>
        <dbReference type="PROSITE" id="PS50862"/>
    </source>
</evidence>
<keyword evidence="7" id="KW-0067">ATP-binding</keyword>
<dbReference type="VEuPathDB" id="TriTrypDB:TcIL3000_6_990"/>
<dbReference type="InterPro" id="IPR044136">
    <property type="entry name" value="Lys-tRNA-ligase_II_N"/>
</dbReference>
<evidence type="ECO:0000256" key="1">
    <source>
        <dbReference type="ARBA" id="ARBA00004496"/>
    </source>
</evidence>
<feature type="domain" description="Aminoacyl-transfer RNA synthetases class-II family profile" evidence="14">
    <location>
        <begin position="210"/>
        <end position="528"/>
    </location>
</feature>
<dbReference type="AlphaFoldDB" id="G0UNA7"/>
<evidence type="ECO:0000256" key="3">
    <source>
        <dbReference type="ARBA" id="ARBA00013166"/>
    </source>
</evidence>
<accession>G0UNA7</accession>
<dbReference type="HAMAP" id="MF_00252">
    <property type="entry name" value="Lys_tRNA_synth_class2"/>
    <property type="match status" value="1"/>
</dbReference>
<keyword evidence="5" id="KW-0436">Ligase</keyword>
<comment type="subcellular location">
    <subcellularLocation>
        <location evidence="1">Cytoplasm</location>
    </subcellularLocation>
</comment>
<dbReference type="NCBIfam" id="NF001756">
    <property type="entry name" value="PRK00484.1"/>
    <property type="match status" value="1"/>
</dbReference>
<dbReference type="PRINTS" id="PR00982">
    <property type="entry name" value="TRNASYNTHLYS"/>
</dbReference>
<keyword evidence="6" id="KW-0547">Nucleotide-binding</keyword>
<dbReference type="GO" id="GO:0005829">
    <property type="term" value="C:cytosol"/>
    <property type="evidence" value="ECO:0007669"/>
    <property type="project" value="TreeGrafter"/>
</dbReference>
<proteinExistence type="inferred from homology"/>
<evidence type="ECO:0000256" key="7">
    <source>
        <dbReference type="ARBA" id="ARBA00022840"/>
    </source>
</evidence>
<keyword evidence="4" id="KW-0963">Cytoplasm</keyword>
<dbReference type="PANTHER" id="PTHR42918">
    <property type="entry name" value="LYSYL-TRNA SYNTHETASE"/>
    <property type="match status" value="1"/>
</dbReference>
<dbReference type="InterPro" id="IPR004364">
    <property type="entry name" value="Aa-tRNA-synt_II"/>
</dbReference>
<dbReference type="GO" id="GO:0006430">
    <property type="term" value="P:lysyl-tRNA aminoacylation"/>
    <property type="evidence" value="ECO:0007669"/>
    <property type="project" value="InterPro"/>
</dbReference>
<protein>
    <recommendedName>
        <fullName evidence="3 12">Lysine--tRNA ligase</fullName>
        <ecNumber evidence="3 12">6.1.1.6</ecNumber>
    </recommendedName>
    <alternativeName>
        <fullName evidence="10 12">Lysyl-tRNA synthetase</fullName>
    </alternativeName>
</protein>
<dbReference type="SUPFAM" id="SSF55681">
    <property type="entry name" value="Class II aaRS and biotin synthetases"/>
    <property type="match status" value="1"/>
</dbReference>
<dbReference type="PANTHER" id="PTHR42918:SF1">
    <property type="entry name" value="LYSINE--TRNA LIGASE"/>
    <property type="match status" value="1"/>
</dbReference>
<dbReference type="EC" id="6.1.1.6" evidence="3 12"/>
<sequence length="625" mass="71017">MRRWGTAQLVLGAMLRAAAGAGAANCIAEHAHKKSTEKPRWRLETPVAYTSFRSTESIAEFREHYKFLEAGERAVAVTTRVAGRLTSLRDMGKILFMTIRSDGVELQLVAQVGEYFTRDGLKKLKSSLRVGDIVGAEGLPCRMQRGELSVSVRQVIVLTPYVCRDQVVCPDLRGFTQLQDKDVKYRYRFVDMMTSPSLIETIKKRHAALQALREFLDQRRFVEVETPILHTVASGANAKPFMTHHNANDTNLFLRVAPELYLKQCVVGGMERVYEIGKVFRNEDADRTHNPEFTSCEFYAAYQTCEDLLPLTEDILRHLALRINGTTRLKLSRESTNTVMEIDLSEPFRRISVYDELQKVSGVELPPPSELNTPKGLAYMSAVMLRHNIPFPAARTAAKMFEKLMEFFITDHIVEPTFVMDHPIVMSPLAKEHASMPGLSERFELFINGVEYCNAYSELNDPQEQYQRFQQQLMDREVGDSEAMPLDQTYLKSLQVGLPPTAGWGMGIDRVVMLLCGSNTIRDGIIFPLLRQDTCSHDHKRCHRMATFFDFNYQMTLLCLSSVEHEMKRRGFPEATCAHIRELRQTIKHLGRHDGGQDITGMHCGVRWMGLTAAIIRLMCGRPRG</sequence>
<gene>
    <name evidence="15" type="ORF">TCIL3000_6_990</name>
</gene>
<keyword evidence="8" id="KW-0648">Protein biosynthesis</keyword>
<dbReference type="InterPro" id="IPR006195">
    <property type="entry name" value="aa-tRNA-synth_II"/>
</dbReference>
<dbReference type="Pfam" id="PF01336">
    <property type="entry name" value="tRNA_anti-codon"/>
    <property type="match status" value="1"/>
</dbReference>
<dbReference type="InterPro" id="IPR018149">
    <property type="entry name" value="Lys-tRNA-synth_II_C"/>
</dbReference>
<dbReference type="FunFam" id="3.30.930.10:FF:000238">
    <property type="entry name" value="Lysine--tRNA ligase"/>
    <property type="match status" value="1"/>
</dbReference>
<dbReference type="Pfam" id="PF00152">
    <property type="entry name" value="tRNA-synt_2"/>
    <property type="match status" value="1"/>
</dbReference>
<dbReference type="Gene3D" id="3.30.930.10">
    <property type="entry name" value="Bira Bifunctional Protein, Domain 2"/>
    <property type="match status" value="1"/>
</dbReference>
<reference evidence="15" key="1">
    <citation type="journal article" date="2012" name="Proc. Natl. Acad. Sci. U.S.A.">
        <title>Antigenic diversity is generated by distinct evolutionary mechanisms in African trypanosome species.</title>
        <authorList>
            <person name="Jackson A.P."/>
            <person name="Berry A."/>
            <person name="Aslett M."/>
            <person name="Allison H.C."/>
            <person name="Burton P."/>
            <person name="Vavrova-Anderson J."/>
            <person name="Brown R."/>
            <person name="Browne H."/>
            <person name="Corton N."/>
            <person name="Hauser H."/>
            <person name="Gamble J."/>
            <person name="Gilderthorp R."/>
            <person name="Marcello L."/>
            <person name="McQuillan J."/>
            <person name="Otto T.D."/>
            <person name="Quail M.A."/>
            <person name="Sanders M.J."/>
            <person name="van Tonder A."/>
            <person name="Ginger M.L."/>
            <person name="Field M.C."/>
            <person name="Barry J.D."/>
            <person name="Hertz-Fowler C."/>
            <person name="Berriman M."/>
        </authorList>
    </citation>
    <scope>NUCLEOTIDE SEQUENCE</scope>
    <source>
        <strain evidence="15">IL3000</strain>
    </source>
</reference>
<dbReference type="InterPro" id="IPR002313">
    <property type="entry name" value="Lys-tRNA-ligase_II"/>
</dbReference>
<evidence type="ECO:0000256" key="12">
    <source>
        <dbReference type="RuleBase" id="RU003748"/>
    </source>
</evidence>
<dbReference type="PROSITE" id="PS50862">
    <property type="entry name" value="AA_TRNA_LIGASE_II"/>
    <property type="match status" value="1"/>
</dbReference>
<dbReference type="InterPro" id="IPR012340">
    <property type="entry name" value="NA-bd_OB-fold"/>
</dbReference>
<dbReference type="GO" id="GO:0000049">
    <property type="term" value="F:tRNA binding"/>
    <property type="evidence" value="ECO:0007669"/>
    <property type="project" value="TreeGrafter"/>
</dbReference>
<dbReference type="Gene3D" id="2.40.50.140">
    <property type="entry name" value="Nucleic acid-binding proteins"/>
    <property type="match status" value="1"/>
</dbReference>
<dbReference type="NCBIfam" id="TIGR00499">
    <property type="entry name" value="lysS_bact"/>
    <property type="match status" value="1"/>
</dbReference>
<dbReference type="SUPFAM" id="SSF50249">
    <property type="entry name" value="Nucleic acid-binding proteins"/>
    <property type="match status" value="1"/>
</dbReference>
<dbReference type="InterPro" id="IPR045864">
    <property type="entry name" value="aa-tRNA-synth_II/BPL/LPL"/>
</dbReference>
<keyword evidence="9 15" id="KW-0030">Aminoacyl-tRNA synthetase</keyword>
<evidence type="ECO:0000256" key="11">
    <source>
        <dbReference type="ARBA" id="ARBA00048573"/>
    </source>
</evidence>
<comment type="similarity">
    <text evidence="2">Belongs to the class-II aminoacyl-tRNA synthetase family.</text>
</comment>
<evidence type="ECO:0000313" key="15">
    <source>
        <dbReference type="EMBL" id="CCC90867.1"/>
    </source>
</evidence>
<feature type="signal peptide" evidence="13">
    <location>
        <begin position="1"/>
        <end position="20"/>
    </location>
</feature>
<evidence type="ECO:0000256" key="10">
    <source>
        <dbReference type="ARBA" id="ARBA00030563"/>
    </source>
</evidence>
<evidence type="ECO:0000256" key="5">
    <source>
        <dbReference type="ARBA" id="ARBA00022598"/>
    </source>
</evidence>
<evidence type="ECO:0000256" key="9">
    <source>
        <dbReference type="ARBA" id="ARBA00023146"/>
    </source>
</evidence>
<evidence type="ECO:0000256" key="4">
    <source>
        <dbReference type="ARBA" id="ARBA00022490"/>
    </source>
</evidence>